<comment type="caution">
    <text evidence="4">The sequence shown here is derived from an EMBL/GenBank/DDBJ whole genome shotgun (WGS) entry which is preliminary data.</text>
</comment>
<feature type="compositionally biased region" description="Basic and acidic residues" evidence="1">
    <location>
        <begin position="30"/>
        <end position="55"/>
    </location>
</feature>
<dbReference type="Pfam" id="PF03413">
    <property type="entry name" value="PepSY"/>
    <property type="match status" value="1"/>
</dbReference>
<proteinExistence type="predicted"/>
<name>A0A6I7HVG2_9HYPH</name>
<protein>
    <submittedName>
        <fullName evidence="4">Peptidase YpeB-like protein</fullName>
    </submittedName>
</protein>
<evidence type="ECO:0000313" key="4">
    <source>
        <dbReference type="EMBL" id="RCW28097.1"/>
    </source>
</evidence>
<evidence type="ECO:0000259" key="3">
    <source>
        <dbReference type="Pfam" id="PF03413"/>
    </source>
</evidence>
<accession>A0A6I7HVG2</accession>
<dbReference type="Proteomes" id="UP000252582">
    <property type="component" value="Unassembled WGS sequence"/>
</dbReference>
<feature type="chain" id="PRO_5026248548" evidence="2">
    <location>
        <begin position="32"/>
        <end position="166"/>
    </location>
</feature>
<reference evidence="4 5" key="1">
    <citation type="submission" date="2018-07" db="EMBL/GenBank/DDBJ databases">
        <title>Genomic Encyclopedia of Type Strains, Phase IV (KMG-IV): sequencing the most valuable type-strain genomes for metagenomic binning, comparative biology and taxonomic classification.</title>
        <authorList>
            <person name="Goeker M."/>
        </authorList>
    </citation>
    <scope>NUCLEOTIDE SEQUENCE [LARGE SCALE GENOMIC DNA]</scope>
    <source>
        <strain evidence="4 5">DSM 25528</strain>
    </source>
</reference>
<dbReference type="RefSeq" id="WP_170141760.1">
    <property type="nucleotide sequence ID" value="NZ_QPIX01000001.1"/>
</dbReference>
<feature type="domain" description="PepSY" evidence="3">
    <location>
        <begin position="107"/>
        <end position="162"/>
    </location>
</feature>
<evidence type="ECO:0000313" key="5">
    <source>
        <dbReference type="Proteomes" id="UP000252582"/>
    </source>
</evidence>
<evidence type="ECO:0000256" key="2">
    <source>
        <dbReference type="SAM" id="SignalP"/>
    </source>
</evidence>
<feature type="region of interest" description="Disordered" evidence="1">
    <location>
        <begin position="29"/>
        <end position="96"/>
    </location>
</feature>
<feature type="signal peptide" evidence="2">
    <location>
        <begin position="1"/>
        <end position="31"/>
    </location>
</feature>
<gene>
    <name evidence="4" type="ORF">DFR48_101106</name>
</gene>
<keyword evidence="2" id="KW-0732">Signal</keyword>
<feature type="compositionally biased region" description="Basic and acidic residues" evidence="1">
    <location>
        <begin position="87"/>
        <end position="96"/>
    </location>
</feature>
<dbReference type="AlphaFoldDB" id="A0A6I7HVG2"/>
<sequence>MSKRLGDWLSRLSLAGLVVTVLLATTPHVYADDDGHDDGHESSDSDSGDGGHDDGGGDDGGGDGGSGGGSSGGGSSSGRSGGSSSSGDRDDSRDRIQKAVALGKMKSLATLQKILRQRVSGDIVSVELLRRGRRPVYEFRVLKPNGRVVEVNIDAATGSILQIENN</sequence>
<dbReference type="Gene3D" id="3.10.450.40">
    <property type="match status" value="1"/>
</dbReference>
<dbReference type="EMBL" id="QPIX01000001">
    <property type="protein sequence ID" value="RCW28097.1"/>
    <property type="molecule type" value="Genomic_DNA"/>
</dbReference>
<feature type="compositionally biased region" description="Gly residues" evidence="1">
    <location>
        <begin position="62"/>
        <end position="81"/>
    </location>
</feature>
<organism evidence="4 5">
    <name type="scientific">Ciceribacter lividus</name>
    <dbReference type="NCBI Taxonomy" id="1197950"/>
    <lineage>
        <taxon>Bacteria</taxon>
        <taxon>Pseudomonadati</taxon>
        <taxon>Pseudomonadota</taxon>
        <taxon>Alphaproteobacteria</taxon>
        <taxon>Hyphomicrobiales</taxon>
        <taxon>Rhizobiaceae</taxon>
        <taxon>Ciceribacter</taxon>
    </lineage>
</organism>
<evidence type="ECO:0000256" key="1">
    <source>
        <dbReference type="SAM" id="MobiDB-lite"/>
    </source>
</evidence>
<keyword evidence="5" id="KW-1185">Reference proteome</keyword>
<dbReference type="InterPro" id="IPR025711">
    <property type="entry name" value="PepSY"/>
</dbReference>